<dbReference type="PANTHER" id="PTHR43775:SF37">
    <property type="entry name" value="SI:DKEY-61P9.11"/>
    <property type="match status" value="1"/>
</dbReference>
<dbReference type="InterPro" id="IPR018201">
    <property type="entry name" value="Ketoacyl_synth_AS"/>
</dbReference>
<dbReference type="InterPro" id="IPR020841">
    <property type="entry name" value="PKS_Beta-ketoAc_synthase_dom"/>
</dbReference>
<evidence type="ECO:0000256" key="3">
    <source>
        <dbReference type="ARBA" id="ARBA00022679"/>
    </source>
</evidence>
<evidence type="ECO:0000259" key="4">
    <source>
        <dbReference type="PROSITE" id="PS52004"/>
    </source>
</evidence>
<sequence>TFIANRFSYAINLKGPSFIVNTACSASLVAMHAAKSHLLMPHDPLDGCVCAGISLNMSPIVWAGNCAGNMLSFRGRCFTFNSSADGYGRGEGCAAVVISRGEYASDDSSTYALLAGSHTNSD</sequence>
<evidence type="ECO:0000313" key="5">
    <source>
        <dbReference type="EMBL" id="CAE8591912.1"/>
    </source>
</evidence>
<dbReference type="PROSITE" id="PS00606">
    <property type="entry name" value="KS3_1"/>
    <property type="match status" value="1"/>
</dbReference>
<keyword evidence="2" id="KW-0597">Phosphoprotein</keyword>
<dbReference type="GO" id="GO:0006633">
    <property type="term" value="P:fatty acid biosynthetic process"/>
    <property type="evidence" value="ECO:0007669"/>
    <property type="project" value="InterPro"/>
</dbReference>
<dbReference type="Proteomes" id="UP000654075">
    <property type="component" value="Unassembled WGS sequence"/>
</dbReference>
<evidence type="ECO:0000256" key="2">
    <source>
        <dbReference type="ARBA" id="ARBA00022553"/>
    </source>
</evidence>
<dbReference type="InterPro" id="IPR050091">
    <property type="entry name" value="PKS_NRPS_Biosynth_Enz"/>
</dbReference>
<dbReference type="Pfam" id="PF00109">
    <property type="entry name" value="ketoacyl-synt"/>
    <property type="match status" value="1"/>
</dbReference>
<dbReference type="GO" id="GO:0004315">
    <property type="term" value="F:3-oxoacyl-[acyl-carrier-protein] synthase activity"/>
    <property type="evidence" value="ECO:0007669"/>
    <property type="project" value="InterPro"/>
</dbReference>
<dbReference type="EMBL" id="CAJNNV010005308">
    <property type="protein sequence ID" value="CAE8591912.1"/>
    <property type="molecule type" value="Genomic_DNA"/>
</dbReference>
<evidence type="ECO:0000256" key="1">
    <source>
        <dbReference type="ARBA" id="ARBA00022450"/>
    </source>
</evidence>
<gene>
    <name evidence="5" type="ORF">PGLA1383_LOCUS10573</name>
</gene>
<feature type="domain" description="Ketosynthase family 3 (KS3)" evidence="4">
    <location>
        <begin position="1"/>
        <end position="122"/>
    </location>
</feature>
<dbReference type="InterPro" id="IPR014030">
    <property type="entry name" value="Ketoacyl_synth_N"/>
</dbReference>
<feature type="non-terminal residue" evidence="5">
    <location>
        <position position="122"/>
    </location>
</feature>
<feature type="non-terminal residue" evidence="5">
    <location>
        <position position="1"/>
    </location>
</feature>
<keyword evidence="1" id="KW-0596">Phosphopantetheine</keyword>
<dbReference type="OrthoDB" id="429742at2759"/>
<dbReference type="GO" id="GO:0004312">
    <property type="term" value="F:fatty acid synthase activity"/>
    <property type="evidence" value="ECO:0007669"/>
    <property type="project" value="TreeGrafter"/>
</dbReference>
<organism evidence="5 6">
    <name type="scientific">Polarella glacialis</name>
    <name type="common">Dinoflagellate</name>
    <dbReference type="NCBI Taxonomy" id="89957"/>
    <lineage>
        <taxon>Eukaryota</taxon>
        <taxon>Sar</taxon>
        <taxon>Alveolata</taxon>
        <taxon>Dinophyceae</taxon>
        <taxon>Suessiales</taxon>
        <taxon>Suessiaceae</taxon>
        <taxon>Polarella</taxon>
    </lineage>
</organism>
<keyword evidence="6" id="KW-1185">Reference proteome</keyword>
<reference evidence="5" key="1">
    <citation type="submission" date="2021-02" db="EMBL/GenBank/DDBJ databases">
        <authorList>
            <person name="Dougan E. K."/>
            <person name="Rhodes N."/>
            <person name="Thang M."/>
            <person name="Chan C."/>
        </authorList>
    </citation>
    <scope>NUCLEOTIDE SEQUENCE</scope>
</reference>
<keyword evidence="3" id="KW-0808">Transferase</keyword>
<dbReference type="Gene3D" id="3.40.47.10">
    <property type="match status" value="1"/>
</dbReference>
<proteinExistence type="predicted"/>
<comment type="caution">
    <text evidence="5">The sequence shown here is derived from an EMBL/GenBank/DDBJ whole genome shotgun (WGS) entry which is preliminary data.</text>
</comment>
<name>A0A813E2P6_POLGL</name>
<dbReference type="InterPro" id="IPR016039">
    <property type="entry name" value="Thiolase-like"/>
</dbReference>
<dbReference type="OMA" id="MHAAKSH"/>
<dbReference type="PANTHER" id="PTHR43775">
    <property type="entry name" value="FATTY ACID SYNTHASE"/>
    <property type="match status" value="1"/>
</dbReference>
<dbReference type="AlphaFoldDB" id="A0A813E2P6"/>
<protein>
    <recommendedName>
        <fullName evidence="4">Ketosynthase family 3 (KS3) domain-containing protein</fullName>
    </recommendedName>
</protein>
<dbReference type="SUPFAM" id="SSF53901">
    <property type="entry name" value="Thiolase-like"/>
    <property type="match status" value="1"/>
</dbReference>
<evidence type="ECO:0000313" key="6">
    <source>
        <dbReference type="Proteomes" id="UP000654075"/>
    </source>
</evidence>
<dbReference type="PROSITE" id="PS52004">
    <property type="entry name" value="KS3_2"/>
    <property type="match status" value="1"/>
</dbReference>
<accession>A0A813E2P6</accession>